<comment type="caution">
    <text evidence="1">The sequence shown here is derived from an EMBL/GenBank/DDBJ whole genome shotgun (WGS) entry which is preliminary data.</text>
</comment>
<name>A0A6I4UUH6_9SPHN</name>
<protein>
    <submittedName>
        <fullName evidence="1">Uncharacterized protein</fullName>
    </submittedName>
</protein>
<reference evidence="1 2" key="1">
    <citation type="submission" date="2019-12" db="EMBL/GenBank/DDBJ databases">
        <title>Genomic-based taxomic classification of the family Erythrobacteraceae.</title>
        <authorList>
            <person name="Xu L."/>
        </authorList>
    </citation>
    <scope>NUCLEOTIDE SEQUENCE [LARGE SCALE GENOMIC DNA]</scope>
    <source>
        <strain evidence="1 2">MCCC 1K02066</strain>
    </source>
</reference>
<keyword evidence="2" id="KW-1185">Reference proteome</keyword>
<gene>
    <name evidence="1" type="ORF">GRI75_11090</name>
</gene>
<dbReference type="AlphaFoldDB" id="A0A6I4UUH6"/>
<proteinExistence type="predicted"/>
<sequence>MALATLRRVARSSRNRIGEPFIVRDDGIWFEEQLMSSLSFRSSRPDGWIQPRPHQDASLRYMKHGPIQPMEEPGLLARLFGWH</sequence>
<organism evidence="1 2">
    <name type="scientific">Croceibacterium soli</name>
    <dbReference type="NCBI Taxonomy" id="1739690"/>
    <lineage>
        <taxon>Bacteria</taxon>
        <taxon>Pseudomonadati</taxon>
        <taxon>Pseudomonadota</taxon>
        <taxon>Alphaproteobacteria</taxon>
        <taxon>Sphingomonadales</taxon>
        <taxon>Erythrobacteraceae</taxon>
        <taxon>Croceibacterium</taxon>
    </lineage>
</organism>
<dbReference type="RefSeq" id="WP_202389733.1">
    <property type="nucleotide sequence ID" value="NZ_WTYK01000006.1"/>
</dbReference>
<accession>A0A6I4UUH6</accession>
<evidence type="ECO:0000313" key="2">
    <source>
        <dbReference type="Proteomes" id="UP000469159"/>
    </source>
</evidence>
<dbReference type="EMBL" id="WTYK01000006">
    <property type="protein sequence ID" value="MXP42186.1"/>
    <property type="molecule type" value="Genomic_DNA"/>
</dbReference>
<evidence type="ECO:0000313" key="1">
    <source>
        <dbReference type="EMBL" id="MXP42186.1"/>
    </source>
</evidence>
<dbReference type="Proteomes" id="UP000469159">
    <property type="component" value="Unassembled WGS sequence"/>
</dbReference>